<evidence type="ECO:0000313" key="1">
    <source>
        <dbReference type="EMBL" id="MFK9082978.1"/>
    </source>
</evidence>
<accession>A0ACC7MY61</accession>
<dbReference type="Proteomes" id="UP001622950">
    <property type="component" value="Unassembled WGS sequence"/>
</dbReference>
<protein>
    <submittedName>
        <fullName evidence="1">Acyl-CoA dehydrogenase</fullName>
    </submittedName>
</protein>
<name>A0ACC7MY61_9PSED</name>
<keyword evidence="2" id="KW-1185">Reference proteome</keyword>
<reference evidence="1" key="1">
    <citation type="submission" date="2024-11" db="EMBL/GenBank/DDBJ databases">
        <authorList>
            <person name="Lucas J.A."/>
        </authorList>
    </citation>
    <scope>NUCLEOTIDE SEQUENCE</scope>
    <source>
        <strain evidence="1">Z 8.8</strain>
    </source>
</reference>
<organism evidence="1 2">
    <name type="scientific">Pseudomonas neuropathica</name>
    <dbReference type="NCBI Taxonomy" id="2730425"/>
    <lineage>
        <taxon>Bacteria</taxon>
        <taxon>Pseudomonadati</taxon>
        <taxon>Pseudomonadota</taxon>
        <taxon>Gammaproteobacteria</taxon>
        <taxon>Pseudomonadales</taxon>
        <taxon>Pseudomonadaceae</taxon>
        <taxon>Pseudomonas</taxon>
    </lineage>
</organism>
<comment type="caution">
    <text evidence="1">The sequence shown here is derived from an EMBL/GenBank/DDBJ whole genome shotgun (WGS) entry which is preliminary data.</text>
</comment>
<dbReference type="EMBL" id="JBJHQE010000040">
    <property type="protein sequence ID" value="MFK9082978.1"/>
    <property type="molecule type" value="Genomic_DNA"/>
</dbReference>
<proteinExistence type="predicted"/>
<sequence length="342" mass="36839">MSNAATLESLLQPFACRPAISTADAALQLLMQQLIRAGFADLPLPGQGRTLERWRTLAAVSASDLRLAKLFEGHTDALAIMAELEPDSPAAAGSWGTWAAEPPFARLEIVDRHAGNVYLQGRKAWCSGAAMLDQALVTAWDEQQRPQLVALTLRQPTIRLLEDGWQAVGMGSTASIDLLFEGALGRCVGLPGQYVDRPGFWQGGGGIAACWYGAACALAGYLRQHCTQPYHDAHAEAHLGAVDTALCMARAALRETARWIDDNPQSSPQLPVRRLRAQVEVAVDSVLAHVGRGLGATPFCRDSHFARLAADLPVFVRQSHAEKDLAQLGQQVAAQPLEGWEL</sequence>
<gene>
    <name evidence="1" type="ORF">ACJEBM_20125</name>
</gene>
<evidence type="ECO:0000313" key="2">
    <source>
        <dbReference type="Proteomes" id="UP001622950"/>
    </source>
</evidence>